<name>A0A401PJQ2_SCYTO</name>
<evidence type="ECO:0000256" key="7">
    <source>
        <dbReference type="ARBA" id="ARBA00023015"/>
    </source>
</evidence>
<dbReference type="SMART" id="SM00355">
    <property type="entry name" value="ZnF_C2H2"/>
    <property type="match status" value="10"/>
</dbReference>
<feature type="compositionally biased region" description="Acidic residues" evidence="12">
    <location>
        <begin position="287"/>
        <end position="316"/>
    </location>
</feature>
<keyword evidence="7" id="KW-0805">Transcription regulation</keyword>
<keyword evidence="10" id="KW-0539">Nucleus</keyword>
<evidence type="ECO:0000256" key="4">
    <source>
        <dbReference type="ARBA" id="ARBA00022737"/>
    </source>
</evidence>
<keyword evidence="5 11" id="KW-0863">Zinc-finger</keyword>
<dbReference type="FunFam" id="3.30.160.60:FF:000709">
    <property type="entry name" value="GDNF-inducible zinc finger protein 1"/>
    <property type="match status" value="1"/>
</dbReference>
<evidence type="ECO:0008006" key="17">
    <source>
        <dbReference type="Google" id="ProtNLM"/>
    </source>
</evidence>
<dbReference type="PROSITE" id="PS50097">
    <property type="entry name" value="BTB"/>
    <property type="match status" value="1"/>
</dbReference>
<keyword evidence="6" id="KW-0862">Zinc</keyword>
<dbReference type="InterPro" id="IPR000210">
    <property type="entry name" value="BTB/POZ_dom"/>
</dbReference>
<feature type="compositionally biased region" description="Polar residues" evidence="12">
    <location>
        <begin position="171"/>
        <end position="184"/>
    </location>
</feature>
<protein>
    <recommendedName>
        <fullName evidence="17">GDNF-inducible zinc finger protein 1</fullName>
    </recommendedName>
</protein>
<evidence type="ECO:0000256" key="9">
    <source>
        <dbReference type="ARBA" id="ARBA00023163"/>
    </source>
</evidence>
<feature type="domain" description="C2H2-type" evidence="14">
    <location>
        <begin position="394"/>
        <end position="422"/>
    </location>
</feature>
<dbReference type="FunFam" id="3.30.160.60:FF:001480">
    <property type="entry name" value="Si:cabz01071911.3"/>
    <property type="match status" value="1"/>
</dbReference>
<dbReference type="InterPro" id="IPR036236">
    <property type="entry name" value="Znf_C2H2_sf"/>
</dbReference>
<feature type="domain" description="C2H2-type" evidence="14">
    <location>
        <begin position="334"/>
        <end position="361"/>
    </location>
</feature>
<evidence type="ECO:0000256" key="10">
    <source>
        <dbReference type="ARBA" id="ARBA00023242"/>
    </source>
</evidence>
<keyword evidence="16" id="KW-1185">Reference proteome</keyword>
<organism evidence="15 16">
    <name type="scientific">Scyliorhinus torazame</name>
    <name type="common">Cloudy catshark</name>
    <name type="synonym">Catulus torazame</name>
    <dbReference type="NCBI Taxonomy" id="75743"/>
    <lineage>
        <taxon>Eukaryota</taxon>
        <taxon>Metazoa</taxon>
        <taxon>Chordata</taxon>
        <taxon>Craniata</taxon>
        <taxon>Vertebrata</taxon>
        <taxon>Chondrichthyes</taxon>
        <taxon>Elasmobranchii</taxon>
        <taxon>Galeomorphii</taxon>
        <taxon>Galeoidea</taxon>
        <taxon>Carcharhiniformes</taxon>
        <taxon>Scyliorhinidae</taxon>
        <taxon>Scyliorhinus</taxon>
    </lineage>
</organism>
<dbReference type="FunFam" id="3.30.160.60:FF:001818">
    <property type="entry name" value="GDNF-inducible zinc finger protein 1 isoform X1"/>
    <property type="match status" value="1"/>
</dbReference>
<keyword evidence="9" id="KW-0804">Transcription</keyword>
<sequence length="832" mass="93614">MVSNQVVLESRTAPKNLLDEMHKLRILCYFCDVTVQIEHQGNKEEFVAHKAVLAAASSYFKELFLNEMVNTKITIVTLQDIYTADFASFLDFVYTAKVEVEAERVQRLQEIAEKLKCRELAEVCSQVKTQILESALMNLGNLADSQGVERIKGNKQDSDSVSVSSLNTAAIPSHNPQVSTAQNVSDEEISHEQDCKPLLETTRTKGWKKSEKEKKVGKPNSLKAKRASGRLAGRKVFLEIPKKKYTRKLREQEKVDQNLEEESGKLTCVDDNQDIDAQVKKETTTEIADEPEGEDEMMEEDEEEKAESESNFELDEDATKTPNEIEKKRRGGNFKCDKCEKEFQYEKSYLKHIKQNHGVTPEIIYHCETCNQIFANRCNLNSHQRHVHVEERRFPCSLCGKKFKMKKDVKRHNLQVHEGGGERHLCLQCGKGLSSKTALRLHGRTHTGDKPYECPECHAKFSQPSALKVHLRVHTGEKPFACDECGARFTQNHMLIYHKRSHTGEKPFMCETCGKSFASKEYLKHHNRIHTGSKPFVCEICYRAFAQRNSLHQHLRVHTGERPYCCEQCAKQFTQLNALQRHYRIHSGEKPFMCSACGRTFTDKSTLRRHASVHSKNAPWQSFLVNLNEGSKKRNIQRTDLHPFVDCEQVIPSEAQEESASCPEIISDQNTITLHGNISSHEQHTSGTSDWWSAGLPSITMVTQAASMMATFNELAVLHALDSVQPHLHTLANVEQLGAASAQALVLDSNALEKHGTPSTSIVTTISVPACLTMTSHIGNMLTHAAGVEQMQSATPVTISTGSSQPTVMQTDNLPTLQSTVNGVTNMQNIQM</sequence>
<feature type="region of interest" description="Disordered" evidence="12">
    <location>
        <begin position="171"/>
        <end position="226"/>
    </location>
</feature>
<keyword evidence="3" id="KW-0479">Metal-binding</keyword>
<feature type="domain" description="BTB" evidence="13">
    <location>
        <begin position="31"/>
        <end position="102"/>
    </location>
</feature>
<accession>A0A401PJQ2</accession>
<dbReference type="GO" id="GO:0005654">
    <property type="term" value="C:nucleoplasm"/>
    <property type="evidence" value="ECO:0007669"/>
    <property type="project" value="TreeGrafter"/>
</dbReference>
<dbReference type="OMA" id="PFMCESC"/>
<dbReference type="InterPro" id="IPR013087">
    <property type="entry name" value="Znf_C2H2_type"/>
</dbReference>
<evidence type="ECO:0000256" key="11">
    <source>
        <dbReference type="PROSITE-ProRule" id="PRU00042"/>
    </source>
</evidence>
<feature type="domain" description="C2H2-type" evidence="14">
    <location>
        <begin position="508"/>
        <end position="535"/>
    </location>
</feature>
<dbReference type="OrthoDB" id="1095242at2759"/>
<feature type="domain" description="C2H2-type" evidence="14">
    <location>
        <begin position="424"/>
        <end position="451"/>
    </location>
</feature>
<dbReference type="FunFam" id="3.30.160.60:FF:000701">
    <property type="entry name" value="Zinc finger and BTB domain containing 40"/>
    <property type="match status" value="1"/>
</dbReference>
<evidence type="ECO:0000313" key="16">
    <source>
        <dbReference type="Proteomes" id="UP000288216"/>
    </source>
</evidence>
<reference evidence="15 16" key="1">
    <citation type="journal article" date="2018" name="Nat. Ecol. Evol.">
        <title>Shark genomes provide insights into elasmobranch evolution and the origin of vertebrates.</title>
        <authorList>
            <person name="Hara Y"/>
            <person name="Yamaguchi K"/>
            <person name="Onimaru K"/>
            <person name="Kadota M"/>
            <person name="Koyanagi M"/>
            <person name="Keeley SD"/>
            <person name="Tatsumi K"/>
            <person name="Tanaka K"/>
            <person name="Motone F"/>
            <person name="Kageyama Y"/>
            <person name="Nozu R"/>
            <person name="Adachi N"/>
            <person name="Nishimura O"/>
            <person name="Nakagawa R"/>
            <person name="Tanegashima C"/>
            <person name="Kiyatake I"/>
            <person name="Matsumoto R"/>
            <person name="Murakumo K"/>
            <person name="Nishida K"/>
            <person name="Terakita A"/>
            <person name="Kuratani S"/>
            <person name="Sato K"/>
            <person name="Hyodo S Kuraku.S."/>
        </authorList>
    </citation>
    <scope>NUCLEOTIDE SEQUENCE [LARGE SCALE GENOMIC DNA]</scope>
</reference>
<dbReference type="SUPFAM" id="SSF54695">
    <property type="entry name" value="POZ domain"/>
    <property type="match status" value="1"/>
</dbReference>
<keyword evidence="4" id="KW-0677">Repeat</keyword>
<dbReference type="Pfam" id="PF00096">
    <property type="entry name" value="zf-C2H2"/>
    <property type="match status" value="5"/>
</dbReference>
<dbReference type="SUPFAM" id="SSF57667">
    <property type="entry name" value="beta-beta-alpha zinc fingers"/>
    <property type="match status" value="5"/>
</dbReference>
<comment type="caution">
    <text evidence="15">The sequence shown here is derived from an EMBL/GenBank/DDBJ whole genome shotgun (WGS) entry which is preliminary data.</text>
</comment>
<evidence type="ECO:0000259" key="14">
    <source>
        <dbReference type="PROSITE" id="PS50157"/>
    </source>
</evidence>
<feature type="domain" description="C2H2-type" evidence="14">
    <location>
        <begin position="564"/>
        <end position="591"/>
    </location>
</feature>
<evidence type="ECO:0000313" key="15">
    <source>
        <dbReference type="EMBL" id="GCB73357.1"/>
    </source>
</evidence>
<feature type="region of interest" description="Disordered" evidence="12">
    <location>
        <begin position="273"/>
        <end position="326"/>
    </location>
</feature>
<evidence type="ECO:0000256" key="2">
    <source>
        <dbReference type="ARBA" id="ARBA00006991"/>
    </source>
</evidence>
<feature type="domain" description="C2H2-type" evidence="14">
    <location>
        <begin position="592"/>
        <end position="619"/>
    </location>
</feature>
<evidence type="ECO:0000256" key="5">
    <source>
        <dbReference type="ARBA" id="ARBA00022771"/>
    </source>
</evidence>
<dbReference type="PANTHER" id="PTHR24399:SF23">
    <property type="entry name" value="C2H2-TYPE DOMAIN-CONTAINING PROTEIN"/>
    <property type="match status" value="1"/>
</dbReference>
<evidence type="ECO:0000256" key="6">
    <source>
        <dbReference type="ARBA" id="ARBA00022833"/>
    </source>
</evidence>
<dbReference type="FunFam" id="3.30.160.60:FF:000912">
    <property type="entry name" value="Zinc finger protein 660"/>
    <property type="match status" value="1"/>
</dbReference>
<feature type="domain" description="C2H2-type" evidence="14">
    <location>
        <begin position="452"/>
        <end position="479"/>
    </location>
</feature>
<dbReference type="EMBL" id="BFAA01002322">
    <property type="protein sequence ID" value="GCB73357.1"/>
    <property type="molecule type" value="Genomic_DNA"/>
</dbReference>
<dbReference type="GO" id="GO:0001817">
    <property type="term" value="P:regulation of cytokine production"/>
    <property type="evidence" value="ECO:0007669"/>
    <property type="project" value="TreeGrafter"/>
</dbReference>
<evidence type="ECO:0000256" key="1">
    <source>
        <dbReference type="ARBA" id="ARBA00004123"/>
    </source>
</evidence>
<dbReference type="SMART" id="SM00225">
    <property type="entry name" value="BTB"/>
    <property type="match status" value="1"/>
</dbReference>
<dbReference type="Gene3D" id="3.30.160.60">
    <property type="entry name" value="Classic Zinc Finger"/>
    <property type="match status" value="9"/>
</dbReference>
<dbReference type="FunFam" id="3.30.160.60:FF:000322">
    <property type="entry name" value="GDNF-inducible zinc finger protein 1"/>
    <property type="match status" value="1"/>
</dbReference>
<dbReference type="GO" id="GO:0000978">
    <property type="term" value="F:RNA polymerase II cis-regulatory region sequence-specific DNA binding"/>
    <property type="evidence" value="ECO:0007669"/>
    <property type="project" value="TreeGrafter"/>
</dbReference>
<proteinExistence type="inferred from homology"/>
<feature type="domain" description="C2H2-type" evidence="14">
    <location>
        <begin position="480"/>
        <end position="507"/>
    </location>
</feature>
<dbReference type="PROSITE" id="PS00028">
    <property type="entry name" value="ZINC_FINGER_C2H2_1"/>
    <property type="match status" value="10"/>
</dbReference>
<feature type="compositionally biased region" description="Basic and acidic residues" evidence="12">
    <location>
        <begin position="188"/>
        <end position="197"/>
    </location>
</feature>
<feature type="compositionally biased region" description="Basic and acidic residues" evidence="12">
    <location>
        <begin position="317"/>
        <end position="326"/>
    </location>
</feature>
<dbReference type="PANTHER" id="PTHR24399">
    <property type="entry name" value="ZINC FINGER AND BTB DOMAIN-CONTAINING"/>
    <property type="match status" value="1"/>
</dbReference>
<feature type="domain" description="C2H2-type" evidence="14">
    <location>
        <begin position="365"/>
        <end position="393"/>
    </location>
</feature>
<evidence type="ECO:0000256" key="3">
    <source>
        <dbReference type="ARBA" id="ARBA00022723"/>
    </source>
</evidence>
<evidence type="ECO:0000259" key="13">
    <source>
        <dbReference type="PROSITE" id="PS50097"/>
    </source>
</evidence>
<comment type="subcellular location">
    <subcellularLocation>
        <location evidence="1">Nucleus</location>
    </subcellularLocation>
</comment>
<comment type="similarity">
    <text evidence="2">Belongs to the krueppel C2H2-type zinc-finger protein family.</text>
</comment>
<dbReference type="Pfam" id="PF00651">
    <property type="entry name" value="BTB"/>
    <property type="match status" value="1"/>
</dbReference>
<dbReference type="GO" id="GO:0002682">
    <property type="term" value="P:regulation of immune system process"/>
    <property type="evidence" value="ECO:0007669"/>
    <property type="project" value="TreeGrafter"/>
</dbReference>
<dbReference type="GO" id="GO:0001227">
    <property type="term" value="F:DNA-binding transcription repressor activity, RNA polymerase II-specific"/>
    <property type="evidence" value="ECO:0007669"/>
    <property type="project" value="TreeGrafter"/>
</dbReference>
<dbReference type="GO" id="GO:0008270">
    <property type="term" value="F:zinc ion binding"/>
    <property type="evidence" value="ECO:0007669"/>
    <property type="project" value="UniProtKB-KW"/>
</dbReference>
<dbReference type="InterPro" id="IPR011333">
    <property type="entry name" value="SKP1/BTB/POZ_sf"/>
</dbReference>
<keyword evidence="8" id="KW-0238">DNA-binding</keyword>
<dbReference type="AlphaFoldDB" id="A0A401PJQ2"/>
<feature type="domain" description="C2H2-type" evidence="14">
    <location>
        <begin position="536"/>
        <end position="563"/>
    </location>
</feature>
<dbReference type="STRING" id="75743.A0A401PJQ2"/>
<dbReference type="FunFam" id="3.30.160.60:FF:003027">
    <property type="entry name" value="GDNF-inducible zinc finger protein 1"/>
    <property type="match status" value="1"/>
</dbReference>
<dbReference type="PROSITE" id="PS50157">
    <property type="entry name" value="ZINC_FINGER_C2H2_2"/>
    <property type="match status" value="10"/>
</dbReference>
<gene>
    <name evidence="15" type="ORF">scyTo_0006734</name>
</gene>
<evidence type="ECO:0000256" key="8">
    <source>
        <dbReference type="ARBA" id="ARBA00023125"/>
    </source>
</evidence>
<evidence type="ECO:0000256" key="12">
    <source>
        <dbReference type="SAM" id="MobiDB-lite"/>
    </source>
</evidence>
<dbReference type="Proteomes" id="UP000288216">
    <property type="component" value="Unassembled WGS sequence"/>
</dbReference>
<dbReference type="Gene3D" id="3.30.710.10">
    <property type="entry name" value="Potassium Channel Kv1.1, Chain A"/>
    <property type="match status" value="1"/>
</dbReference>